<dbReference type="Gene3D" id="3.90.1150.10">
    <property type="entry name" value="Aspartate Aminotransferase, domain 1"/>
    <property type="match status" value="1"/>
</dbReference>
<dbReference type="InterPro" id="IPR000192">
    <property type="entry name" value="Aminotrans_V_dom"/>
</dbReference>
<evidence type="ECO:0000256" key="5">
    <source>
        <dbReference type="ARBA" id="ARBA00022898"/>
    </source>
</evidence>
<dbReference type="GO" id="GO:0004760">
    <property type="term" value="F:L-serine-pyruvate transaminase activity"/>
    <property type="evidence" value="ECO:0007669"/>
    <property type="project" value="TreeGrafter"/>
</dbReference>
<proteinExistence type="inferred from homology"/>
<comment type="similarity">
    <text evidence="2 8">Belongs to the class-V pyridoxal-phosphate-dependent aminotransferase family.</text>
</comment>
<sequence length="390" mass="40942">MIANNPIFIPGPTNIPERLRLAMAKAAWDHRSPAFGEIISPIAKGLQQIFGDPGAHVAFFTGSGTTGWQSVLVNLLAPGQRVLAVRNGMFSERWIALAQDLGLVVDIIEAPWGQGAPIAELGDALAQDSAHQIAAVLAVHNETSTGVRSDIAAIRQALDGTKHPALLCVDGVSSIASMPFKMQEWGVDAAVAGSQKGFMLPTGLAIVALSDKARALAAANKGPKGCLNLEILFTALTAGSFPFTPAVSLVSGLAESIEMLLEEGLPQVHARHRHIAQGVRAAVTAWGLEPVAHSPELFSDTVTAIRVPPGYSGNAVVEHARNRYAMNFGIGLGPDGDRVFRIGHLGYLSEAMVLSGLAVAEMTLHDLNFSLTLGAGVAAAQRHFSDKTEA</sequence>
<evidence type="ECO:0000256" key="8">
    <source>
        <dbReference type="RuleBase" id="RU004075"/>
    </source>
</evidence>
<evidence type="ECO:0000259" key="10">
    <source>
        <dbReference type="Pfam" id="PF00266"/>
    </source>
</evidence>
<keyword evidence="12" id="KW-1185">Reference proteome</keyword>
<evidence type="ECO:0000256" key="4">
    <source>
        <dbReference type="ARBA" id="ARBA00022679"/>
    </source>
</evidence>
<evidence type="ECO:0000256" key="2">
    <source>
        <dbReference type="ARBA" id="ARBA00009236"/>
    </source>
</evidence>
<comment type="caution">
    <text evidence="11">The sequence shown here is derived from an EMBL/GenBank/DDBJ whole genome shotgun (WGS) entry which is preliminary data.</text>
</comment>
<dbReference type="PIRSF" id="PIRSF000524">
    <property type="entry name" value="SPT"/>
    <property type="match status" value="1"/>
</dbReference>
<dbReference type="PANTHER" id="PTHR21152:SF24">
    <property type="entry name" value="ALANINE--GLYOXYLATE AMINOTRANSFERASE 1"/>
    <property type="match status" value="1"/>
</dbReference>
<name>A0A6N7QP58_9GAMM</name>
<comment type="cofactor">
    <cofactor evidence="1 7 9">
        <name>pyridoxal 5'-phosphate</name>
        <dbReference type="ChEBI" id="CHEBI:597326"/>
    </cofactor>
</comment>
<evidence type="ECO:0000256" key="7">
    <source>
        <dbReference type="PIRSR" id="PIRSR000524-50"/>
    </source>
</evidence>
<gene>
    <name evidence="11" type="ORF">GH984_00400</name>
</gene>
<dbReference type="PANTHER" id="PTHR21152">
    <property type="entry name" value="AMINOTRANSFERASE CLASS V"/>
    <property type="match status" value="1"/>
</dbReference>
<evidence type="ECO:0000313" key="11">
    <source>
        <dbReference type="EMBL" id="MRH77173.1"/>
    </source>
</evidence>
<dbReference type="SUPFAM" id="SSF53383">
    <property type="entry name" value="PLP-dependent transferases"/>
    <property type="match status" value="1"/>
</dbReference>
<dbReference type="GO" id="GO:0008453">
    <property type="term" value="F:alanine-glyoxylate transaminase activity"/>
    <property type="evidence" value="ECO:0007669"/>
    <property type="project" value="TreeGrafter"/>
</dbReference>
<dbReference type="EMBL" id="WJPP01000001">
    <property type="protein sequence ID" value="MRH77173.1"/>
    <property type="molecule type" value="Genomic_DNA"/>
</dbReference>
<dbReference type="FunFam" id="3.40.640.10:FF:000054">
    <property type="entry name" value="Serine--glyoxylate aminotransferase"/>
    <property type="match status" value="1"/>
</dbReference>
<dbReference type="FunFam" id="3.90.1150.10:FF:000031">
    <property type="entry name" value="Serine--glyoxylate aminotransferase"/>
    <property type="match status" value="1"/>
</dbReference>
<feature type="domain" description="Aminotransferase class V" evidence="10">
    <location>
        <begin position="30"/>
        <end position="284"/>
    </location>
</feature>
<protein>
    <submittedName>
        <fullName evidence="11">Aminotransferase class V-fold PLP-dependent enzyme</fullName>
    </submittedName>
</protein>
<dbReference type="InterPro" id="IPR015421">
    <property type="entry name" value="PyrdxlP-dep_Trfase_major"/>
</dbReference>
<dbReference type="RefSeq" id="WP_153718248.1">
    <property type="nucleotide sequence ID" value="NZ_WJPP01000001.1"/>
</dbReference>
<dbReference type="InterPro" id="IPR024169">
    <property type="entry name" value="SP_NH2Trfase/AEP_transaminase"/>
</dbReference>
<keyword evidence="4 11" id="KW-0808">Transferase</keyword>
<dbReference type="Proteomes" id="UP000433788">
    <property type="component" value="Unassembled WGS sequence"/>
</dbReference>
<evidence type="ECO:0000256" key="3">
    <source>
        <dbReference type="ARBA" id="ARBA00022576"/>
    </source>
</evidence>
<dbReference type="GO" id="GO:0019265">
    <property type="term" value="P:glycine biosynthetic process, by transamination of glyoxylate"/>
    <property type="evidence" value="ECO:0007669"/>
    <property type="project" value="TreeGrafter"/>
</dbReference>
<dbReference type="Gene3D" id="3.40.640.10">
    <property type="entry name" value="Type I PLP-dependent aspartate aminotransferase-like (Major domain)"/>
    <property type="match status" value="1"/>
</dbReference>
<accession>A0A6N7QP58</accession>
<organism evidence="11 12">
    <name type="scientific">Spiribacter salilacus</name>
    <dbReference type="NCBI Taxonomy" id="2664894"/>
    <lineage>
        <taxon>Bacteria</taxon>
        <taxon>Pseudomonadati</taxon>
        <taxon>Pseudomonadota</taxon>
        <taxon>Gammaproteobacteria</taxon>
        <taxon>Chromatiales</taxon>
        <taxon>Ectothiorhodospiraceae</taxon>
        <taxon>Spiribacter</taxon>
    </lineage>
</organism>
<reference evidence="11 12" key="1">
    <citation type="submission" date="2019-11" db="EMBL/GenBank/DDBJ databases">
        <authorList>
            <person name="Zhang X.Y."/>
        </authorList>
    </citation>
    <scope>NUCLEOTIDE SEQUENCE [LARGE SCALE GENOMIC DNA]</scope>
    <source>
        <strain evidence="11 12">C176</strain>
    </source>
</reference>
<evidence type="ECO:0000256" key="6">
    <source>
        <dbReference type="PIRSR" id="PIRSR000524-1"/>
    </source>
</evidence>
<dbReference type="Pfam" id="PF00266">
    <property type="entry name" value="Aminotran_5"/>
    <property type="match status" value="1"/>
</dbReference>
<dbReference type="InterPro" id="IPR015422">
    <property type="entry name" value="PyrdxlP-dep_Trfase_small"/>
</dbReference>
<evidence type="ECO:0000256" key="1">
    <source>
        <dbReference type="ARBA" id="ARBA00001933"/>
    </source>
</evidence>
<dbReference type="PROSITE" id="PS00595">
    <property type="entry name" value="AA_TRANSFER_CLASS_5"/>
    <property type="match status" value="1"/>
</dbReference>
<evidence type="ECO:0000313" key="12">
    <source>
        <dbReference type="Proteomes" id="UP000433788"/>
    </source>
</evidence>
<feature type="modified residue" description="N6-(pyridoxal phosphate)lysine" evidence="7">
    <location>
        <position position="196"/>
    </location>
</feature>
<dbReference type="InterPro" id="IPR020578">
    <property type="entry name" value="Aminotrans_V_PyrdxlP_BS"/>
</dbReference>
<dbReference type="InterPro" id="IPR015424">
    <property type="entry name" value="PyrdxlP-dep_Trfase"/>
</dbReference>
<keyword evidence="3 11" id="KW-0032">Aminotransferase</keyword>
<evidence type="ECO:0000256" key="9">
    <source>
        <dbReference type="RuleBase" id="RU004504"/>
    </source>
</evidence>
<keyword evidence="5 7" id="KW-0663">Pyridoxal phosphate</keyword>
<feature type="binding site" evidence="6">
    <location>
        <position position="341"/>
    </location>
    <ligand>
        <name>substrate</name>
    </ligand>
</feature>
<dbReference type="AlphaFoldDB" id="A0A6N7QP58"/>